<gene>
    <name evidence="3" type="ORF">BEMITA_LOCUS3823</name>
</gene>
<evidence type="ECO:0000313" key="4">
    <source>
        <dbReference type="Proteomes" id="UP001152759"/>
    </source>
</evidence>
<feature type="chain" id="PRO_5040325045" evidence="2">
    <location>
        <begin position="25"/>
        <end position="255"/>
    </location>
</feature>
<keyword evidence="2" id="KW-0732">Signal</keyword>
<feature type="signal peptide" evidence="2">
    <location>
        <begin position="1"/>
        <end position="24"/>
    </location>
</feature>
<dbReference type="EMBL" id="OU963863">
    <property type="protein sequence ID" value="CAH0765632.1"/>
    <property type="molecule type" value="Genomic_DNA"/>
</dbReference>
<dbReference type="Proteomes" id="UP001152759">
    <property type="component" value="Chromosome 2"/>
</dbReference>
<keyword evidence="4" id="KW-1185">Reference proteome</keyword>
<name>A0A9P0G483_BEMTA</name>
<evidence type="ECO:0000256" key="1">
    <source>
        <dbReference type="SAM" id="MobiDB-lite"/>
    </source>
</evidence>
<evidence type="ECO:0000313" key="3">
    <source>
        <dbReference type="EMBL" id="CAH0765632.1"/>
    </source>
</evidence>
<proteinExistence type="predicted"/>
<sequence>MVFKKFSCVIKVMVLISHVHCVAAGYERDELCKKCQREPPMQKRFVVEEDIFHLKHADPCHGVSKNDPRMKQNDNLANHLCNGLSKLYFQSELFRGGQTASACQDYTPHGCVQFGFDMRFNCMVHIESTYTDSSRLLWECVEEDLKRYRERTRVRGAQYTVNANPEIQRKYGDLNVTLGAPRAAGQPRSPRRNSGVRGRSASPLRVDQGRSSSFRRRLLSSLTLRRSRNTPSQSAMNPAVMSSARPQRPGKIKYH</sequence>
<evidence type="ECO:0000256" key="2">
    <source>
        <dbReference type="SAM" id="SignalP"/>
    </source>
</evidence>
<feature type="region of interest" description="Disordered" evidence="1">
    <location>
        <begin position="179"/>
        <end position="255"/>
    </location>
</feature>
<dbReference type="AlphaFoldDB" id="A0A9P0G483"/>
<protein>
    <submittedName>
        <fullName evidence="3">Uncharacterized protein</fullName>
    </submittedName>
</protein>
<reference evidence="3" key="1">
    <citation type="submission" date="2021-12" db="EMBL/GenBank/DDBJ databases">
        <authorList>
            <person name="King R."/>
        </authorList>
    </citation>
    <scope>NUCLEOTIDE SEQUENCE</scope>
</reference>
<organism evidence="3 4">
    <name type="scientific">Bemisia tabaci</name>
    <name type="common">Sweetpotato whitefly</name>
    <name type="synonym">Aleurodes tabaci</name>
    <dbReference type="NCBI Taxonomy" id="7038"/>
    <lineage>
        <taxon>Eukaryota</taxon>
        <taxon>Metazoa</taxon>
        <taxon>Ecdysozoa</taxon>
        <taxon>Arthropoda</taxon>
        <taxon>Hexapoda</taxon>
        <taxon>Insecta</taxon>
        <taxon>Pterygota</taxon>
        <taxon>Neoptera</taxon>
        <taxon>Paraneoptera</taxon>
        <taxon>Hemiptera</taxon>
        <taxon>Sternorrhyncha</taxon>
        <taxon>Aleyrodoidea</taxon>
        <taxon>Aleyrodidae</taxon>
        <taxon>Aleyrodinae</taxon>
        <taxon>Bemisia</taxon>
    </lineage>
</organism>
<accession>A0A9P0G483</accession>